<dbReference type="STRING" id="283909.R7TK09"/>
<dbReference type="PANTHER" id="PTHR19282:SF452">
    <property type="entry name" value="LD03691P"/>
    <property type="match status" value="1"/>
</dbReference>
<dbReference type="OMA" id="AWGIMEN"/>
<dbReference type="Pfam" id="PF00335">
    <property type="entry name" value="Tetraspanin"/>
    <property type="match status" value="1"/>
</dbReference>
<reference evidence="7" key="3">
    <citation type="submission" date="2015-06" db="UniProtKB">
        <authorList>
            <consortium name="EnsemblMetazoa"/>
        </authorList>
    </citation>
    <scope>IDENTIFICATION</scope>
</reference>
<dbReference type="AlphaFoldDB" id="R7TK09"/>
<feature type="transmembrane region" description="Helical" evidence="5">
    <location>
        <begin position="74"/>
        <end position="99"/>
    </location>
</feature>
<dbReference type="OrthoDB" id="5845060at2759"/>
<gene>
    <name evidence="6" type="ORF">CAPTEDRAFT_149628</name>
</gene>
<feature type="transmembrane region" description="Helical" evidence="5">
    <location>
        <begin position="45"/>
        <end position="68"/>
    </location>
</feature>
<name>R7TK09_CAPTE</name>
<protein>
    <recommendedName>
        <fullName evidence="9">Tetraspanin</fullName>
    </recommendedName>
</protein>
<keyword evidence="3 5" id="KW-1133">Transmembrane helix</keyword>
<evidence type="ECO:0000256" key="1">
    <source>
        <dbReference type="ARBA" id="ARBA00004141"/>
    </source>
</evidence>
<evidence type="ECO:0000256" key="5">
    <source>
        <dbReference type="SAM" id="Phobius"/>
    </source>
</evidence>
<proteinExistence type="predicted"/>
<dbReference type="HOGENOM" id="CLU_088363_0_0_1"/>
<keyword evidence="4 5" id="KW-0472">Membrane</keyword>
<evidence type="ECO:0000313" key="7">
    <source>
        <dbReference type="EnsemblMetazoa" id="CapteP149628"/>
    </source>
</evidence>
<dbReference type="EnsemblMetazoa" id="CapteT149628">
    <property type="protein sequence ID" value="CapteP149628"/>
    <property type="gene ID" value="CapteG149628"/>
</dbReference>
<dbReference type="EMBL" id="KB310318">
    <property type="protein sequence ID" value="ELT91861.1"/>
    <property type="molecule type" value="Genomic_DNA"/>
</dbReference>
<comment type="subcellular location">
    <subcellularLocation>
        <location evidence="1">Membrane</location>
        <topology evidence="1">Multi-pass membrane protein</topology>
    </subcellularLocation>
</comment>
<reference evidence="6 8" key="2">
    <citation type="journal article" date="2013" name="Nature">
        <title>Insights into bilaterian evolution from three spiralian genomes.</title>
        <authorList>
            <person name="Simakov O."/>
            <person name="Marletaz F."/>
            <person name="Cho S.J."/>
            <person name="Edsinger-Gonzales E."/>
            <person name="Havlak P."/>
            <person name="Hellsten U."/>
            <person name="Kuo D.H."/>
            <person name="Larsson T."/>
            <person name="Lv J."/>
            <person name="Arendt D."/>
            <person name="Savage R."/>
            <person name="Osoegawa K."/>
            <person name="de Jong P."/>
            <person name="Grimwood J."/>
            <person name="Chapman J.A."/>
            <person name="Shapiro H."/>
            <person name="Aerts A."/>
            <person name="Otillar R.P."/>
            <person name="Terry A.Y."/>
            <person name="Boore J.L."/>
            <person name="Grigoriev I.V."/>
            <person name="Lindberg D.R."/>
            <person name="Seaver E.C."/>
            <person name="Weisblat D.A."/>
            <person name="Putnam N.H."/>
            <person name="Rokhsar D.S."/>
        </authorList>
    </citation>
    <scope>NUCLEOTIDE SEQUENCE</scope>
    <source>
        <strain evidence="6 8">I ESC-2004</strain>
    </source>
</reference>
<keyword evidence="2 5" id="KW-0812">Transmembrane</keyword>
<accession>R7TK09</accession>
<dbReference type="InterPro" id="IPR018499">
    <property type="entry name" value="Tetraspanin/Peripherin"/>
</dbReference>
<feature type="transmembrane region" description="Helical" evidence="5">
    <location>
        <begin position="199"/>
        <end position="218"/>
    </location>
</feature>
<reference evidence="8" key="1">
    <citation type="submission" date="2012-12" db="EMBL/GenBank/DDBJ databases">
        <authorList>
            <person name="Hellsten U."/>
            <person name="Grimwood J."/>
            <person name="Chapman J.A."/>
            <person name="Shapiro H."/>
            <person name="Aerts A."/>
            <person name="Otillar R.P."/>
            <person name="Terry A.Y."/>
            <person name="Boore J.L."/>
            <person name="Simakov O."/>
            <person name="Marletaz F."/>
            <person name="Cho S.-J."/>
            <person name="Edsinger-Gonzales E."/>
            <person name="Havlak P."/>
            <person name="Kuo D.-H."/>
            <person name="Larsson T."/>
            <person name="Lv J."/>
            <person name="Arendt D."/>
            <person name="Savage R."/>
            <person name="Osoegawa K."/>
            <person name="de Jong P."/>
            <person name="Lindberg D.R."/>
            <person name="Seaver E.C."/>
            <person name="Weisblat D.A."/>
            <person name="Putnam N.H."/>
            <person name="Grigoriev I.V."/>
            <person name="Rokhsar D.S."/>
        </authorList>
    </citation>
    <scope>NUCLEOTIDE SEQUENCE</scope>
    <source>
        <strain evidence="8">I ESC-2004</strain>
    </source>
</reference>
<sequence>MGLGGFTCSKNALAALNVLYIMVAFILIGVAAYGKAAAYIATIEIMGGIIACGVFLLLISIIGLIGAVKHHQVLLFFYMIVLFILFLIQFAVACAMLALNEVQRKQIAKWGWARLASDKDQSMLDKTQRSLDCCGFEEPNLEKDHPACGNVSQLACCSSATAACCTGVYAGNSTDIPECPCDTCWKVIGDHMNEAVKTVGGISLFFSFTEMIGVWLALKYRNLKDPRANPSAFL</sequence>
<evidence type="ECO:0000256" key="3">
    <source>
        <dbReference type="ARBA" id="ARBA00022989"/>
    </source>
</evidence>
<dbReference type="EMBL" id="AMQN01002888">
    <property type="status" value="NOT_ANNOTATED_CDS"/>
    <property type="molecule type" value="Genomic_DNA"/>
</dbReference>
<dbReference type="PRINTS" id="PR00259">
    <property type="entry name" value="TMFOUR"/>
</dbReference>
<dbReference type="PANTHER" id="PTHR19282">
    <property type="entry name" value="TETRASPANIN"/>
    <property type="match status" value="1"/>
</dbReference>
<organism evidence="6">
    <name type="scientific">Capitella teleta</name>
    <name type="common">Polychaete worm</name>
    <dbReference type="NCBI Taxonomy" id="283909"/>
    <lineage>
        <taxon>Eukaryota</taxon>
        <taxon>Metazoa</taxon>
        <taxon>Spiralia</taxon>
        <taxon>Lophotrochozoa</taxon>
        <taxon>Annelida</taxon>
        <taxon>Polychaeta</taxon>
        <taxon>Sedentaria</taxon>
        <taxon>Scolecida</taxon>
        <taxon>Capitellidae</taxon>
        <taxon>Capitella</taxon>
    </lineage>
</organism>
<keyword evidence="8" id="KW-1185">Reference proteome</keyword>
<dbReference type="Proteomes" id="UP000014760">
    <property type="component" value="Unassembled WGS sequence"/>
</dbReference>
<evidence type="ECO:0008006" key="9">
    <source>
        <dbReference type="Google" id="ProtNLM"/>
    </source>
</evidence>
<evidence type="ECO:0000256" key="2">
    <source>
        <dbReference type="ARBA" id="ARBA00022692"/>
    </source>
</evidence>
<dbReference type="FunCoup" id="R7TK09">
    <property type="interactions" value="303"/>
</dbReference>
<dbReference type="GO" id="GO:0016020">
    <property type="term" value="C:membrane"/>
    <property type="evidence" value="ECO:0007669"/>
    <property type="project" value="UniProtKB-SubCell"/>
</dbReference>
<evidence type="ECO:0000313" key="6">
    <source>
        <dbReference type="EMBL" id="ELT91861.1"/>
    </source>
</evidence>
<feature type="transmembrane region" description="Helical" evidence="5">
    <location>
        <begin position="12"/>
        <end position="33"/>
    </location>
</feature>
<evidence type="ECO:0000256" key="4">
    <source>
        <dbReference type="ARBA" id="ARBA00023136"/>
    </source>
</evidence>
<evidence type="ECO:0000313" key="8">
    <source>
        <dbReference type="Proteomes" id="UP000014760"/>
    </source>
</evidence>